<dbReference type="PANTHER" id="PTHR37418">
    <property type="entry name" value="3-KETO-5-AMINOHEXANOATE CLEAVAGE ENZYME-RELATED"/>
    <property type="match status" value="1"/>
</dbReference>
<dbReference type="InterPro" id="IPR008567">
    <property type="entry name" value="BKACE"/>
</dbReference>
<dbReference type="PANTHER" id="PTHR37418:SF2">
    <property type="entry name" value="3-KETO-5-AMINOHEXANOATE CLEAVAGE ENZYME"/>
    <property type="match status" value="1"/>
</dbReference>
<dbReference type="Gene3D" id="3.20.20.70">
    <property type="entry name" value="Aldolase class I"/>
    <property type="match status" value="1"/>
</dbReference>
<keyword evidence="4" id="KW-0862">Zinc</keyword>
<protein>
    <submittedName>
        <fullName evidence="5">3-keto-5-aminohexanoate cleavage enzyme</fullName>
        <ecNumber evidence="5">2.-.-.-</ecNumber>
    </submittedName>
</protein>
<evidence type="ECO:0000256" key="3">
    <source>
        <dbReference type="ARBA" id="ARBA00022723"/>
    </source>
</evidence>
<keyword evidence="3" id="KW-0479">Metal-binding</keyword>
<evidence type="ECO:0000256" key="1">
    <source>
        <dbReference type="ARBA" id="ARBA00001947"/>
    </source>
</evidence>
<keyword evidence="2 5" id="KW-0808">Transferase</keyword>
<name>A0A3P3XS97_9SPIR</name>
<dbReference type="GO" id="GO:0043720">
    <property type="term" value="F:3-keto-5-aminohexanoate cleavage activity"/>
    <property type="evidence" value="ECO:0007669"/>
    <property type="project" value="InterPro"/>
</dbReference>
<evidence type="ECO:0000256" key="4">
    <source>
        <dbReference type="ARBA" id="ARBA00022833"/>
    </source>
</evidence>
<sequence>MERKIVITCACTGAETVKAQNPALPVTPEEIADAAFDAWRAGAAILHLHVRDEEARPTMSPAVFKKTMELVRRKCGIVIEITTGGAVGDSPEARLAPLVELEPEMASLDCGTVNFGDDYIVNSLPIMRHFAEAFRAHRVRPTLECFDLGHVYASRMLIDEGLVEAPFHYGVVLNVPGSVSYSIENLLAFQRAMPKGAYFTVMGIGRSSLLAQYGAIAAGGWIRVGFEDNVYYAKGQLARSNAELVERAARIAKEAQLSVASSDEVRAMLNLRRG</sequence>
<dbReference type="Pfam" id="PF05853">
    <property type="entry name" value="BKACE"/>
    <property type="match status" value="1"/>
</dbReference>
<dbReference type="EC" id="2.-.-.-" evidence="5"/>
<dbReference type="AlphaFoldDB" id="A0A3P3XS97"/>
<reference evidence="5" key="1">
    <citation type="submission" date="2017-02" db="EMBL/GenBank/DDBJ databases">
        <authorList>
            <person name="Regsiter A."/>
            <person name="William W."/>
        </authorList>
    </citation>
    <scope>NUCLEOTIDE SEQUENCE</scope>
    <source>
        <strain evidence="5">BdmA 4</strain>
    </source>
</reference>
<comment type="cofactor">
    <cofactor evidence="1">
        <name>Zn(2+)</name>
        <dbReference type="ChEBI" id="CHEBI:29105"/>
    </cofactor>
</comment>
<dbReference type="EMBL" id="FWDO01000005">
    <property type="protein sequence ID" value="SLM19165.1"/>
    <property type="molecule type" value="Genomic_DNA"/>
</dbReference>
<dbReference type="InterPro" id="IPR013785">
    <property type="entry name" value="Aldolase_TIM"/>
</dbReference>
<dbReference type="GO" id="GO:0046872">
    <property type="term" value="F:metal ion binding"/>
    <property type="evidence" value="ECO:0007669"/>
    <property type="project" value="UniProtKB-KW"/>
</dbReference>
<evidence type="ECO:0000313" key="5">
    <source>
        <dbReference type="EMBL" id="SLM19165.1"/>
    </source>
</evidence>
<evidence type="ECO:0000256" key="2">
    <source>
        <dbReference type="ARBA" id="ARBA00022679"/>
    </source>
</evidence>
<accession>A0A3P3XS97</accession>
<organism evidence="5">
    <name type="scientific">uncultured spirochete</name>
    <dbReference type="NCBI Taxonomy" id="156406"/>
    <lineage>
        <taxon>Bacteria</taxon>
        <taxon>Pseudomonadati</taxon>
        <taxon>Spirochaetota</taxon>
        <taxon>Spirochaetia</taxon>
        <taxon>Spirochaetales</taxon>
        <taxon>environmental samples</taxon>
    </lineage>
</organism>
<gene>
    <name evidence="5" type="primary">kce</name>
    <name evidence="5" type="ORF">SPIRO4BDMA_50680</name>
</gene>
<proteinExistence type="predicted"/>